<dbReference type="Proteomes" id="UP000483432">
    <property type="component" value="Unassembled WGS sequence"/>
</dbReference>
<evidence type="ECO:0000313" key="2">
    <source>
        <dbReference type="Proteomes" id="UP000483432"/>
    </source>
</evidence>
<name>A0A7C9P8U3_9PROT</name>
<sequence length="159" mass="16691">MSLYRATPKLVNRIMTGRVPVRAFVVGFASDNATPGDPGVTGHISGLDLRDLIDPTTRSFSMPTALAPVSDSVTGPSTQCTVRCEIQAHQIGETGQGVLAGQIFMNRYFEADFPSGTAPAWINYLVNNGWLSAAGALTNGSVPAALNVNLPALTSRTGK</sequence>
<accession>A0A7C9P8U3</accession>
<organism evidence="1 2">
    <name type="scientific">Sulfuriferula multivorans</name>
    <dbReference type="NCBI Taxonomy" id="1559896"/>
    <lineage>
        <taxon>Bacteria</taxon>
        <taxon>Pseudomonadati</taxon>
        <taxon>Pseudomonadota</taxon>
        <taxon>Betaproteobacteria</taxon>
        <taxon>Nitrosomonadales</taxon>
        <taxon>Sulfuricellaceae</taxon>
        <taxon>Sulfuriferula</taxon>
    </lineage>
</organism>
<reference evidence="1 2" key="1">
    <citation type="submission" date="2019-09" db="EMBL/GenBank/DDBJ databases">
        <title>H2 Metabolism Revealed by Metagenomic Analysis in Subglacial Sediment of East Antarctica.</title>
        <authorList>
            <person name="Yang Z."/>
            <person name="Zhang Y."/>
            <person name="Lv Y."/>
            <person name="Yan W."/>
            <person name="Xiao X."/>
            <person name="Sun B."/>
            <person name="Ma H."/>
        </authorList>
    </citation>
    <scope>NUCLEOTIDE SEQUENCE [LARGE SCALE GENOMIC DNA]</scope>
    <source>
        <strain evidence="1">Bin2_2</strain>
    </source>
</reference>
<comment type="caution">
    <text evidence="1">The sequence shown here is derived from an EMBL/GenBank/DDBJ whole genome shotgun (WGS) entry which is preliminary data.</text>
</comment>
<proteinExistence type="predicted"/>
<protein>
    <submittedName>
        <fullName evidence="1">Uncharacterized protein</fullName>
    </submittedName>
</protein>
<gene>
    <name evidence="1" type="ORF">GZ085_11210</name>
</gene>
<dbReference type="EMBL" id="JAAFGW010000181">
    <property type="protein sequence ID" value="NDP48931.1"/>
    <property type="molecule type" value="Genomic_DNA"/>
</dbReference>
<dbReference type="AlphaFoldDB" id="A0A7C9P8U3"/>
<evidence type="ECO:0000313" key="1">
    <source>
        <dbReference type="EMBL" id="NDP48931.1"/>
    </source>
</evidence>